<sequence length="620" mass="67976">MATTPTDLSSVLFHEQSPYSFLESPIAASAPLRPLDDDDDFETTFFDDHSGGMTDEEIAMLCNMIDPRALPLPPSRDNVWKKPPPDPTMMSPTSTTDASSLCSASLVEDESNDSNASLLDETDSVDAKKQCAAAGCHKRVRSRGLCKAHGGGRRCSVSGCLKSSQGQGLCIRHGGGRRCMVDGCSRGAQSNGRCKNHGGGIRCGRVGCSKSSQGGGFCRSHGGGKICKDAGCLKGSQRKGWCATHYHEFEGAPPSKATHESMHCLRTLDSTFELRQIAKPRVSPVSGQSNIPPVNSFEMEDAATVTTGRAAPHGHALLRRHISLTDHLVTLALRAIALFVGILPPMCFVPLGRVIGRLGYAAGVRKRCVKENIARAFPALSKAHRRRIALETYENTCVSLLWFLHLRAFGRWKHMESYVDILFPTEYLSDLRRGPVLVTSAHIGCWELLPCIHAPPYLHVDNVYELYRPLHNAPLDAFVRLLRQHNHPHIHLLPDKECLPALTSILGSSMPDIVGLVCDQRPSRHAVPVRFLGQTAQIAPGAALLHLRTHRPIWFTALLLQDQGKPFCLYTLPVARGGAAVQDTSVAEIMQQYATLWSGLVRAHPSQYLWFHNLWKDTPI</sequence>
<keyword evidence="6" id="KW-0012">Acyltransferase</keyword>
<evidence type="ECO:0000256" key="3">
    <source>
        <dbReference type="ARBA" id="ARBA00022519"/>
    </source>
</evidence>
<gene>
    <name evidence="10" type="primary">Aste57867_16064</name>
    <name evidence="9" type="ORF">As57867_016008</name>
    <name evidence="10" type="ORF">ASTE57867_16064</name>
</gene>
<dbReference type="GO" id="GO:0016746">
    <property type="term" value="F:acyltransferase activity"/>
    <property type="evidence" value="ECO:0007669"/>
    <property type="project" value="UniProtKB-KW"/>
</dbReference>
<dbReference type="Proteomes" id="UP000332933">
    <property type="component" value="Unassembled WGS sequence"/>
</dbReference>
<keyword evidence="4" id="KW-0808">Transferase</keyword>
<keyword evidence="5" id="KW-0472">Membrane</keyword>
<reference evidence="9" key="2">
    <citation type="submission" date="2019-06" db="EMBL/GenBank/DDBJ databases">
        <title>Genomics analysis of Aphanomyces spp. identifies a new class of oomycete effector associated with host adaptation.</title>
        <authorList>
            <person name="Gaulin E."/>
        </authorList>
    </citation>
    <scope>NUCLEOTIDE SEQUENCE</scope>
    <source>
        <strain evidence="9">CBS 578.67</strain>
    </source>
</reference>
<name>A0A485L4W3_9STRA</name>
<dbReference type="GO" id="GO:1901137">
    <property type="term" value="P:carbohydrate derivative biosynthetic process"/>
    <property type="evidence" value="ECO:0007669"/>
    <property type="project" value="UniProtKB-ARBA"/>
</dbReference>
<comment type="subcellular location">
    <subcellularLocation>
        <location evidence="1">Cell inner membrane</location>
    </subcellularLocation>
</comment>
<evidence type="ECO:0000313" key="11">
    <source>
        <dbReference type="Proteomes" id="UP000332933"/>
    </source>
</evidence>
<dbReference type="PANTHER" id="PTHR31827:SF1">
    <property type="entry name" value="EMB|CAB89363.1"/>
    <property type="match status" value="1"/>
</dbReference>
<dbReference type="Pfam" id="PF03279">
    <property type="entry name" value="Lip_A_acyltrans"/>
    <property type="match status" value="1"/>
</dbReference>
<reference evidence="10 11" key="1">
    <citation type="submission" date="2019-03" db="EMBL/GenBank/DDBJ databases">
        <authorList>
            <person name="Gaulin E."/>
            <person name="Dumas B."/>
        </authorList>
    </citation>
    <scope>NUCLEOTIDE SEQUENCE [LARGE SCALE GENOMIC DNA]</scope>
    <source>
        <strain evidence="10">CBS 568.67</strain>
    </source>
</reference>
<dbReference type="AlphaFoldDB" id="A0A485L4W3"/>
<dbReference type="OrthoDB" id="58160at2759"/>
<evidence type="ECO:0000313" key="9">
    <source>
        <dbReference type="EMBL" id="KAF0692916.1"/>
    </source>
</evidence>
<evidence type="ECO:0000259" key="8">
    <source>
        <dbReference type="Pfam" id="PF24906"/>
    </source>
</evidence>
<evidence type="ECO:0000256" key="2">
    <source>
        <dbReference type="ARBA" id="ARBA00022475"/>
    </source>
</evidence>
<dbReference type="InterPro" id="IPR056866">
    <property type="entry name" value="Znf_WRKY19"/>
</dbReference>
<feature type="domain" description="WRKY19-like zinc finger" evidence="8">
    <location>
        <begin position="152"/>
        <end position="175"/>
    </location>
</feature>
<dbReference type="GO" id="GO:0008610">
    <property type="term" value="P:lipid biosynthetic process"/>
    <property type="evidence" value="ECO:0007669"/>
    <property type="project" value="UniProtKB-ARBA"/>
</dbReference>
<feature type="region of interest" description="Disordered" evidence="7">
    <location>
        <begin position="31"/>
        <end position="50"/>
    </location>
</feature>
<dbReference type="InterPro" id="IPR004960">
    <property type="entry name" value="LipA_acyltrans"/>
</dbReference>
<dbReference type="Pfam" id="PF24906">
    <property type="entry name" value="Zf_WRKY19"/>
    <property type="match status" value="2"/>
</dbReference>
<dbReference type="CDD" id="cd07984">
    <property type="entry name" value="LPLAT_LABLAT-like"/>
    <property type="match status" value="1"/>
</dbReference>
<dbReference type="EMBL" id="CAADRA010005811">
    <property type="protein sequence ID" value="VFT92848.1"/>
    <property type="molecule type" value="Genomic_DNA"/>
</dbReference>
<evidence type="ECO:0000256" key="7">
    <source>
        <dbReference type="SAM" id="MobiDB-lite"/>
    </source>
</evidence>
<evidence type="ECO:0000256" key="4">
    <source>
        <dbReference type="ARBA" id="ARBA00022679"/>
    </source>
</evidence>
<feature type="region of interest" description="Disordered" evidence="7">
    <location>
        <begin position="73"/>
        <end position="97"/>
    </location>
</feature>
<feature type="domain" description="WRKY19-like zinc finger" evidence="8">
    <location>
        <begin position="176"/>
        <end position="199"/>
    </location>
</feature>
<evidence type="ECO:0000313" key="10">
    <source>
        <dbReference type="EMBL" id="VFT92848.1"/>
    </source>
</evidence>
<evidence type="ECO:0000256" key="1">
    <source>
        <dbReference type="ARBA" id="ARBA00004533"/>
    </source>
</evidence>
<keyword evidence="11" id="KW-1185">Reference proteome</keyword>
<dbReference type="GO" id="GO:0005886">
    <property type="term" value="C:plasma membrane"/>
    <property type="evidence" value="ECO:0007669"/>
    <property type="project" value="UniProtKB-SubCell"/>
</dbReference>
<protein>
    <submittedName>
        <fullName evidence="10">Aste57867_16064 protein</fullName>
    </submittedName>
</protein>
<organism evidence="10 11">
    <name type="scientific">Aphanomyces stellatus</name>
    <dbReference type="NCBI Taxonomy" id="120398"/>
    <lineage>
        <taxon>Eukaryota</taxon>
        <taxon>Sar</taxon>
        <taxon>Stramenopiles</taxon>
        <taxon>Oomycota</taxon>
        <taxon>Saprolegniomycetes</taxon>
        <taxon>Saprolegniales</taxon>
        <taxon>Verrucalvaceae</taxon>
        <taxon>Aphanomyces</taxon>
    </lineage>
</organism>
<evidence type="ECO:0000256" key="6">
    <source>
        <dbReference type="ARBA" id="ARBA00023315"/>
    </source>
</evidence>
<feature type="compositionally biased region" description="Low complexity" evidence="7">
    <location>
        <begin position="88"/>
        <end position="97"/>
    </location>
</feature>
<dbReference type="PANTHER" id="PTHR31827">
    <property type="entry name" value="EMB|CAB89363.1"/>
    <property type="match status" value="1"/>
</dbReference>
<evidence type="ECO:0000256" key="5">
    <source>
        <dbReference type="ARBA" id="ARBA00023136"/>
    </source>
</evidence>
<accession>A0A485L4W3</accession>
<keyword evidence="2" id="KW-1003">Cell membrane</keyword>
<keyword evidence="3" id="KW-0997">Cell inner membrane</keyword>
<proteinExistence type="predicted"/>
<dbReference type="EMBL" id="VJMH01005790">
    <property type="protein sequence ID" value="KAF0692916.1"/>
    <property type="molecule type" value="Genomic_DNA"/>
</dbReference>